<dbReference type="KEGG" id="eri:EEI45_06905"/>
<name>A0A3S8RNI8_9FIRM</name>
<dbReference type="RefSeq" id="WP_125164659.1">
    <property type="nucleotide sequence ID" value="NZ_CP034234.1"/>
</dbReference>
<sequence>MKEPIYLLEGIIPNSILVQEADRFIWVANFPHKGITVTSETVQSDLKSWDVVRRVKTIDYVKETSLCTWSDVYHLWYSTKFLCQEIDDTKARTLGRMLASQENDDFETVREQIMDIIYCTSTPERIKGWFQKAMAHERKQNPKIGLFQTVTEDASDEGVYQGICQLEAYAHKHRYFFQLEPYTKREAK</sequence>
<evidence type="ECO:0000313" key="1">
    <source>
        <dbReference type="EMBL" id="AZK44491.1"/>
    </source>
</evidence>
<dbReference type="AlphaFoldDB" id="A0A3S8RNI8"/>
<dbReference type="Proteomes" id="UP000278804">
    <property type="component" value="Chromosome"/>
</dbReference>
<gene>
    <name evidence="1" type="ORF">EEI45_06905</name>
</gene>
<accession>A0A3S8RNI8</accession>
<evidence type="ECO:0000313" key="2">
    <source>
        <dbReference type="Proteomes" id="UP000278804"/>
    </source>
</evidence>
<proteinExistence type="predicted"/>
<organism evidence="1 2">
    <name type="scientific">Erysipelothrix piscisicarius</name>
    <dbReference type="NCBI Taxonomy" id="2485784"/>
    <lineage>
        <taxon>Bacteria</taxon>
        <taxon>Bacillati</taxon>
        <taxon>Bacillota</taxon>
        <taxon>Erysipelotrichia</taxon>
        <taxon>Erysipelotrichales</taxon>
        <taxon>Erysipelotrichaceae</taxon>
        <taxon>Erysipelothrix</taxon>
    </lineage>
</organism>
<reference evidence="1 2" key="1">
    <citation type="journal article" date="2020" name="Int. J. Syst. Evol. Microbiol.">
        <title>Description of Erysipelothrix piscisicarius sp. nov., an emergent fish pathogen, and assessment of virulence using a tiger barb (Puntigrus tetrazona) infection model.</title>
        <authorList>
            <person name="Pomaranski E.K."/>
            <person name="Griffin M.J."/>
            <person name="Camus A.C."/>
            <person name="Armwood A.R."/>
            <person name="Shelley J."/>
            <person name="Waldbieser G.C."/>
            <person name="LaFrentz B.R."/>
            <person name="Garcia J.C."/>
            <person name="Yanong R."/>
            <person name="Soto E."/>
        </authorList>
    </citation>
    <scope>NUCLEOTIDE SEQUENCE [LARGE SCALE GENOMIC DNA]</scope>
    <source>
        <strain evidence="1 2">15TAL0474</strain>
    </source>
</reference>
<keyword evidence="2" id="KW-1185">Reference proteome</keyword>
<protein>
    <submittedName>
        <fullName evidence="1">Uncharacterized protein</fullName>
    </submittedName>
</protein>
<dbReference type="EMBL" id="CP034234">
    <property type="protein sequence ID" value="AZK44491.1"/>
    <property type="molecule type" value="Genomic_DNA"/>
</dbReference>